<evidence type="ECO:0000313" key="2">
    <source>
        <dbReference type="EMBL" id="EST28607.1"/>
    </source>
</evidence>
<feature type="compositionally biased region" description="Basic and acidic residues" evidence="1">
    <location>
        <begin position="47"/>
        <end position="59"/>
    </location>
</feature>
<gene>
    <name evidence="2" type="ORF">M878_22200</name>
</gene>
<feature type="region of interest" description="Disordered" evidence="1">
    <location>
        <begin position="160"/>
        <end position="182"/>
    </location>
</feature>
<comment type="caution">
    <text evidence="2">The sequence shown here is derived from an EMBL/GenBank/DDBJ whole genome shotgun (WGS) entry which is preliminary data.</text>
</comment>
<feature type="region of interest" description="Disordered" evidence="1">
    <location>
        <begin position="15"/>
        <end position="59"/>
    </location>
</feature>
<reference evidence="2 3" key="1">
    <citation type="journal article" date="2014" name="Genome Announc.">
        <title>Draft Genome Sequence of Streptomyces roseochromogenes subsp. oscitans DS 12.976, Producer of the Aminocoumarin Antibiotic Clorobiocin.</title>
        <authorList>
            <person name="Ruckert C."/>
            <person name="Kalinowski J."/>
            <person name="Heide L."/>
            <person name="Apel A.K."/>
        </authorList>
    </citation>
    <scope>NUCLEOTIDE SEQUENCE [LARGE SCALE GENOMIC DNA]</scope>
    <source>
        <strain evidence="2 3">DS 12.976</strain>
    </source>
</reference>
<evidence type="ECO:0000256" key="1">
    <source>
        <dbReference type="SAM" id="MobiDB-lite"/>
    </source>
</evidence>
<dbReference type="Proteomes" id="UP000017984">
    <property type="component" value="Chromosome"/>
</dbReference>
<name>V6K901_STRRC</name>
<organism evidence="2 3">
    <name type="scientific">Streptomyces roseochromogenus subsp. oscitans DS 12.976</name>
    <dbReference type="NCBI Taxonomy" id="1352936"/>
    <lineage>
        <taxon>Bacteria</taxon>
        <taxon>Bacillati</taxon>
        <taxon>Actinomycetota</taxon>
        <taxon>Actinomycetes</taxon>
        <taxon>Kitasatosporales</taxon>
        <taxon>Streptomycetaceae</taxon>
        <taxon>Streptomyces</taxon>
    </lineage>
</organism>
<evidence type="ECO:0000313" key="3">
    <source>
        <dbReference type="Proteomes" id="UP000017984"/>
    </source>
</evidence>
<dbReference type="PATRIC" id="fig|1352936.5.peg.4643"/>
<feature type="compositionally biased region" description="Basic and acidic residues" evidence="1">
    <location>
        <begin position="20"/>
        <end position="31"/>
    </location>
</feature>
<keyword evidence="3" id="KW-1185">Reference proteome</keyword>
<dbReference type="HOGENOM" id="CLU_081860_1_0_11"/>
<dbReference type="RefSeq" id="WP_023548757.1">
    <property type="nucleotide sequence ID" value="NZ_CM002285.1"/>
</dbReference>
<proteinExistence type="predicted"/>
<dbReference type="EMBL" id="AWQX01000191">
    <property type="protein sequence ID" value="EST28607.1"/>
    <property type="molecule type" value="Genomic_DNA"/>
</dbReference>
<dbReference type="AlphaFoldDB" id="V6K901"/>
<sequence>MVAAVVLPLAVASAGQVGEAARHAMAERPRDAAGGSGHKHASGSGKDSGRDHAARSRDDVVAGDAAGAEDAGGDGDAKIPDAGRTPGLLGLGLATAARCGPQLTSADGLEAQTCVLTQGADTWARTYYRNTTGKSLDSVLSLMGPGGRSVQMHCVTGTDDEPATCETPREHTKGGPDGYTAVDEFATRGADGALLLRSGSDAANVTNNGQPTGGS</sequence>
<protein>
    <submittedName>
        <fullName evidence="2">Uncharacterized protein</fullName>
    </submittedName>
</protein>
<accession>V6K901</accession>